<gene>
    <name evidence="1" type="ORF">C8J25_11432</name>
</gene>
<dbReference type="RefSeq" id="WP_107955874.1">
    <property type="nucleotide sequence ID" value="NZ_QAYE01000014.1"/>
</dbReference>
<reference evidence="1 2" key="1">
    <citation type="submission" date="2018-04" db="EMBL/GenBank/DDBJ databases">
        <title>Genomic Encyclopedia of Type Strains, Phase III (KMG-III): the genomes of soil and plant-associated and newly described type strains.</title>
        <authorList>
            <person name="Whitman W."/>
        </authorList>
    </citation>
    <scope>NUCLEOTIDE SEQUENCE [LARGE SCALE GENOMIC DNA]</scope>
    <source>
        <strain evidence="1 2">MA-olki</strain>
    </source>
</reference>
<dbReference type="AlphaFoldDB" id="A0A2T5TX48"/>
<dbReference type="Proteomes" id="UP000244013">
    <property type="component" value="Unassembled WGS sequence"/>
</dbReference>
<evidence type="ECO:0000313" key="2">
    <source>
        <dbReference type="Proteomes" id="UP000244013"/>
    </source>
</evidence>
<accession>A0A2T5TX48</accession>
<dbReference type="OrthoDB" id="9847366at2"/>
<sequence>MVFNFQKSEEGWIAEGGKYQMRYEGQRVGMRFILSVNGTREASFYASGPQRSPVNGPEYTWTIGTSETTAQTGLGFETYATLYHAFFEAYQSSFKLPPGRVLLAFDPELEKKEWIRLGP</sequence>
<dbReference type="GeneID" id="91007720"/>
<dbReference type="EMBL" id="QAYE01000014">
    <property type="protein sequence ID" value="PTW43836.1"/>
    <property type="molecule type" value="Genomic_DNA"/>
</dbReference>
<proteinExistence type="predicted"/>
<organism evidence="1 2">
    <name type="scientific">Sphingomonas faeni</name>
    <dbReference type="NCBI Taxonomy" id="185950"/>
    <lineage>
        <taxon>Bacteria</taxon>
        <taxon>Pseudomonadati</taxon>
        <taxon>Pseudomonadota</taxon>
        <taxon>Alphaproteobacteria</taxon>
        <taxon>Sphingomonadales</taxon>
        <taxon>Sphingomonadaceae</taxon>
        <taxon>Sphingomonas</taxon>
    </lineage>
</organism>
<comment type="caution">
    <text evidence="1">The sequence shown here is derived from an EMBL/GenBank/DDBJ whole genome shotgun (WGS) entry which is preliminary data.</text>
</comment>
<evidence type="ECO:0000313" key="1">
    <source>
        <dbReference type="EMBL" id="PTW43836.1"/>
    </source>
</evidence>
<protein>
    <submittedName>
        <fullName evidence="1">Uncharacterized protein</fullName>
    </submittedName>
</protein>
<name>A0A2T5TX48_9SPHN</name>